<dbReference type="Proteomes" id="UP000230605">
    <property type="component" value="Chromosome 6"/>
</dbReference>
<reference evidence="3 5" key="2">
    <citation type="submission" date="2023-09" db="EMBL/GenBank/DDBJ databases">
        <title>Complete-Gapless Cercospora beticola genome.</title>
        <authorList>
            <person name="Wyatt N.A."/>
            <person name="Spanner R.E."/>
            <person name="Bolton M.D."/>
        </authorList>
    </citation>
    <scope>NUCLEOTIDE SEQUENCE [LARGE SCALE GENOMIC DNA]</scope>
    <source>
        <strain evidence="3">Cb09-40</strain>
    </source>
</reference>
<protein>
    <recommendedName>
        <fullName evidence="6">F-box domain-containing protein</fullName>
    </recommendedName>
</protein>
<evidence type="ECO:0000256" key="1">
    <source>
        <dbReference type="SAM" id="MobiDB-lite"/>
    </source>
</evidence>
<gene>
    <name evidence="2" type="ORF">CB0940_08108</name>
    <name evidence="3" type="ORF">RHO25_009321</name>
</gene>
<accession>A0A2G5HPI9</accession>
<keyword evidence="5" id="KW-1185">Reference proteome</keyword>
<evidence type="ECO:0000313" key="4">
    <source>
        <dbReference type="Proteomes" id="UP000230605"/>
    </source>
</evidence>
<organism evidence="2 4">
    <name type="scientific">Cercospora beticola</name>
    <name type="common">Sugarbeet leaf spot fungus</name>
    <dbReference type="NCBI Taxonomy" id="122368"/>
    <lineage>
        <taxon>Eukaryota</taxon>
        <taxon>Fungi</taxon>
        <taxon>Dikarya</taxon>
        <taxon>Ascomycota</taxon>
        <taxon>Pezizomycotina</taxon>
        <taxon>Dothideomycetes</taxon>
        <taxon>Dothideomycetidae</taxon>
        <taxon>Mycosphaerellales</taxon>
        <taxon>Mycosphaerellaceae</taxon>
        <taxon>Cercospora</taxon>
    </lineage>
</organism>
<dbReference type="PANTHER" id="PTHR42085">
    <property type="entry name" value="F-BOX DOMAIN-CONTAINING PROTEIN"/>
    <property type="match status" value="1"/>
</dbReference>
<feature type="compositionally biased region" description="Acidic residues" evidence="1">
    <location>
        <begin position="484"/>
        <end position="506"/>
    </location>
</feature>
<dbReference type="OrthoDB" id="62952at2759"/>
<dbReference type="InterPro" id="IPR038883">
    <property type="entry name" value="AN11006-like"/>
</dbReference>
<proteinExistence type="predicted"/>
<dbReference type="PANTHER" id="PTHR42085:SF1">
    <property type="entry name" value="F-BOX DOMAIN-CONTAINING PROTEIN"/>
    <property type="match status" value="1"/>
</dbReference>
<feature type="compositionally biased region" description="Low complexity" evidence="1">
    <location>
        <begin position="523"/>
        <end position="532"/>
    </location>
</feature>
<dbReference type="Proteomes" id="UP001302367">
    <property type="component" value="Chromosome 6"/>
</dbReference>
<evidence type="ECO:0000313" key="5">
    <source>
        <dbReference type="Proteomes" id="UP001302367"/>
    </source>
</evidence>
<evidence type="ECO:0008006" key="6">
    <source>
        <dbReference type="Google" id="ProtNLM"/>
    </source>
</evidence>
<evidence type="ECO:0000313" key="2">
    <source>
        <dbReference type="EMBL" id="PIA94454.1"/>
    </source>
</evidence>
<evidence type="ECO:0000313" key="3">
    <source>
        <dbReference type="EMBL" id="WPB04675.1"/>
    </source>
</evidence>
<sequence length="575" mass="65460">MPDFWDLPRNVRDKIYRMHLVHDEAIDSEKHYDMCRVYYPPYSSEYMPALLRLSDRADREAAPIYFGENCFKFPSLSTGNIMFSLDKRHARLVKRIDCDWDPAATLTGFFFDQIASIKGLQELNLRVDEQAMVHSALCKRDIRQRYRLKDTFSAQEQLAIYRFPGMCSLVSLRGIPTVNFMKRTNPADKTKDFGGPIPGGVLLTQVAPLIARPAVKAKTKKASKGKRNTKKRSNDSYFDFLSLPPELRNRIYDLLLRIDGPIHPSKKPPSTKPKSCSSTQGYESALSLLGVNKQIRDEAVGIYYANPLVFYYPTQFHAFMVDLGVLRRSVITDVTIHYDNTKRGGIDLVDLSFPLLRDLTGLKRLQITMQNTLFNKIYIRGWMNRWRMDNANPSCIPGMKMLFSLRGIVDIKVRDIELEEAYQKAVEDKVYPNFDPHSRSYHVLKLTAALSHFNEALKLAQKGAINEELLQDNKWHTWDDFPELPEEEESDEEDEADEDESMDEQQDVTNHVEAGPSDGNNMPIIIAPGHAPAPGPRRSARLSAKAAEVISAQEDDAEDMEVDNYDGGRGASPEL</sequence>
<name>A0A2G5HPI9_CERBT</name>
<dbReference type="EMBL" id="CP134189">
    <property type="protein sequence ID" value="WPB04675.1"/>
    <property type="molecule type" value="Genomic_DNA"/>
</dbReference>
<dbReference type="AlphaFoldDB" id="A0A2G5HPI9"/>
<reference evidence="2 4" key="1">
    <citation type="submission" date="2015-10" db="EMBL/GenBank/DDBJ databases">
        <title>The cercosporin biosynthetic gene cluster was horizontally transferred to several fungal lineages and shown to be expanded in Cercospora beticola based on microsynteny with recipient genomes.</title>
        <authorList>
            <person name="De Jonge R."/>
            <person name="Ebert M.K."/>
            <person name="Suttle J.C."/>
            <person name="Jurick Ii W.M."/>
            <person name="Secor G.A."/>
            <person name="Thomma B.P."/>
            <person name="Van De Peer Y."/>
            <person name="Bolton M.D."/>
        </authorList>
    </citation>
    <scope>NUCLEOTIDE SEQUENCE [LARGE SCALE GENOMIC DNA]</scope>
    <source>
        <strain evidence="2 4">09-40</strain>
    </source>
</reference>
<feature type="compositionally biased region" description="Acidic residues" evidence="1">
    <location>
        <begin position="553"/>
        <end position="564"/>
    </location>
</feature>
<dbReference type="EMBL" id="LKMD01000104">
    <property type="protein sequence ID" value="PIA94454.1"/>
    <property type="molecule type" value="Genomic_DNA"/>
</dbReference>
<feature type="region of interest" description="Disordered" evidence="1">
    <location>
        <begin position="484"/>
        <end position="575"/>
    </location>
</feature>